<dbReference type="Gene3D" id="1.10.357.10">
    <property type="entry name" value="Tetracycline Repressor, domain 2"/>
    <property type="match status" value="1"/>
</dbReference>
<name>A0ABX1L6F8_9LACO</name>
<organism evidence="4 5">
    <name type="scientific">Levilactobacillus tujiorum</name>
    <dbReference type="NCBI Taxonomy" id="2912243"/>
    <lineage>
        <taxon>Bacteria</taxon>
        <taxon>Bacillati</taxon>
        <taxon>Bacillota</taxon>
        <taxon>Bacilli</taxon>
        <taxon>Lactobacillales</taxon>
        <taxon>Lactobacillaceae</taxon>
        <taxon>Levilactobacillus</taxon>
    </lineage>
</organism>
<dbReference type="PANTHER" id="PTHR30055:SF239">
    <property type="entry name" value="TRANSCRIPTIONAL REGULATORY PROTEIN"/>
    <property type="match status" value="1"/>
</dbReference>
<dbReference type="RefSeq" id="WP_168848644.1">
    <property type="nucleotide sequence ID" value="NZ_JAAVSD010000001.1"/>
</dbReference>
<comment type="caution">
    <text evidence="4">The sequence shown here is derived from an EMBL/GenBank/DDBJ whole genome shotgun (WGS) entry which is preliminary data.</text>
</comment>
<dbReference type="InterPro" id="IPR050109">
    <property type="entry name" value="HTH-type_TetR-like_transc_reg"/>
</dbReference>
<feature type="DNA-binding region" description="H-T-H motif" evidence="2">
    <location>
        <begin position="32"/>
        <end position="51"/>
    </location>
</feature>
<dbReference type="InterPro" id="IPR009057">
    <property type="entry name" value="Homeodomain-like_sf"/>
</dbReference>
<feature type="domain" description="HTH tetR-type" evidence="3">
    <location>
        <begin position="9"/>
        <end position="69"/>
    </location>
</feature>
<dbReference type="Proteomes" id="UP000707477">
    <property type="component" value="Unassembled WGS sequence"/>
</dbReference>
<protein>
    <submittedName>
        <fullName evidence="4">TetR/AcrR family transcriptional regulator</fullName>
    </submittedName>
</protein>
<reference evidence="4 5" key="1">
    <citation type="submission" date="2020-03" db="EMBL/GenBank/DDBJ databases">
        <authorList>
            <person name="Zhang Z."/>
            <person name="Guo Z."/>
            <person name="Hou Q."/>
            <person name="Shen X."/>
        </authorList>
    </citation>
    <scope>NUCLEOTIDE SEQUENCE [LARGE SCALE GENOMIC DNA]</scope>
    <source>
        <strain evidence="4 5">HBUAS51329</strain>
    </source>
</reference>
<dbReference type="SUPFAM" id="SSF46689">
    <property type="entry name" value="Homeodomain-like"/>
    <property type="match status" value="1"/>
</dbReference>
<keyword evidence="1 2" id="KW-0238">DNA-binding</keyword>
<evidence type="ECO:0000313" key="4">
    <source>
        <dbReference type="EMBL" id="NLR28685.1"/>
    </source>
</evidence>
<dbReference type="EMBL" id="JAAVSD010000001">
    <property type="protein sequence ID" value="NLR28685.1"/>
    <property type="molecule type" value="Genomic_DNA"/>
</dbReference>
<accession>A0ABX1L6F8</accession>
<evidence type="ECO:0000256" key="1">
    <source>
        <dbReference type="ARBA" id="ARBA00023125"/>
    </source>
</evidence>
<evidence type="ECO:0000259" key="3">
    <source>
        <dbReference type="PROSITE" id="PS50977"/>
    </source>
</evidence>
<sequence>MTQQPYHRQNLAAAIVQRARQELEEAGGDRLSLRQIARFLEVTPAAVYRHYPDKAALLTQLRRDIVEELTAALHAGVLDSADATAMLQRMVTNLLAYAAAHPHAVAFIVVTPPPVPQSLQTVVTLLAAQRQTVATPQTTTAMWTFLLGVLLQRDTTFDATWISEQLLKLLAE</sequence>
<evidence type="ECO:0000256" key="2">
    <source>
        <dbReference type="PROSITE-ProRule" id="PRU00335"/>
    </source>
</evidence>
<proteinExistence type="predicted"/>
<dbReference type="PROSITE" id="PS50977">
    <property type="entry name" value="HTH_TETR_2"/>
    <property type="match status" value="1"/>
</dbReference>
<dbReference type="Pfam" id="PF00440">
    <property type="entry name" value="TetR_N"/>
    <property type="match status" value="1"/>
</dbReference>
<keyword evidence="5" id="KW-1185">Reference proteome</keyword>
<dbReference type="PANTHER" id="PTHR30055">
    <property type="entry name" value="HTH-TYPE TRANSCRIPTIONAL REGULATOR RUTR"/>
    <property type="match status" value="1"/>
</dbReference>
<dbReference type="InterPro" id="IPR001647">
    <property type="entry name" value="HTH_TetR"/>
</dbReference>
<gene>
    <name evidence="4" type="ORF">HEQ44_00600</name>
</gene>
<evidence type="ECO:0000313" key="5">
    <source>
        <dbReference type="Proteomes" id="UP000707477"/>
    </source>
</evidence>